<dbReference type="InterPro" id="IPR009430">
    <property type="entry name" value="GvpL/GvpF"/>
</dbReference>
<dbReference type="AlphaFoldDB" id="B5I0F3"/>
<protein>
    <submittedName>
        <fullName evidence="4">Gas vesicle synthesis protein</fullName>
    </submittedName>
</protein>
<evidence type="ECO:0000256" key="1">
    <source>
        <dbReference type="ARBA" id="ARBA00022987"/>
    </source>
</evidence>
<evidence type="ECO:0000313" key="4">
    <source>
        <dbReference type="EMBL" id="EDY58558.1"/>
    </source>
</evidence>
<reference evidence="4" key="1">
    <citation type="submission" date="2009-10" db="EMBL/GenBank/DDBJ databases">
        <title>The genome sequence of Streptomyces sviceus strain ATCC 29083.</title>
        <authorList>
            <consortium name="The Broad Institute Genome Sequencing Platform"/>
            <consortium name="Broad Institute Microbial Sequencing Center"/>
            <person name="Fischbach M."/>
            <person name="Godfrey P."/>
            <person name="Ward D."/>
            <person name="Young S."/>
            <person name="Zeng Q."/>
            <person name="Koehrsen M."/>
            <person name="Alvarado L."/>
            <person name="Berlin A.M."/>
            <person name="Bochicchio J."/>
            <person name="Borenstein D."/>
            <person name="Chapman S.B."/>
            <person name="Chen Z."/>
            <person name="Engels R."/>
            <person name="Freedman E."/>
            <person name="Gellesch M."/>
            <person name="Goldberg J."/>
            <person name="Griggs A."/>
            <person name="Gujja S."/>
            <person name="Heilman E.R."/>
            <person name="Heiman D.I."/>
            <person name="Hepburn T.A."/>
            <person name="Howarth C."/>
            <person name="Jen D."/>
            <person name="Larson L."/>
            <person name="Lewis B."/>
            <person name="Mehta T."/>
            <person name="Park D."/>
            <person name="Pearson M."/>
            <person name="Richards J."/>
            <person name="Roberts A."/>
            <person name="Saif S."/>
            <person name="Shea T.D."/>
            <person name="Shenoy N."/>
            <person name="Sisk P."/>
            <person name="Stolte C."/>
            <person name="Sykes S.N."/>
            <person name="Thomson T."/>
            <person name="Walk T."/>
            <person name="White J."/>
            <person name="Yandava C."/>
            <person name="Straight P."/>
            <person name="Clardy J."/>
            <person name="Hung D."/>
            <person name="Kolter R."/>
            <person name="Mekalanos J."/>
            <person name="Walker S."/>
            <person name="Walsh C.T."/>
            <person name="Wieland-Brown L.C."/>
            <person name="Haas B."/>
            <person name="Nusbaum C."/>
            <person name="Birren B."/>
        </authorList>
    </citation>
    <scope>NUCLEOTIDE SEQUENCE [LARGE SCALE GENOMIC DNA]</scope>
    <source>
        <strain evidence="4">ATCC 29083</strain>
    </source>
</reference>
<dbReference type="Pfam" id="PF06386">
    <property type="entry name" value="GvpL_GvpF"/>
    <property type="match status" value="1"/>
</dbReference>
<keyword evidence="1" id="KW-0304">Gas vesicle</keyword>
<gene>
    <name evidence="4" type="ORF">SSEG_09688</name>
</gene>
<dbReference type="PANTHER" id="PTHR36852">
    <property type="entry name" value="PROTEIN GVPL 2"/>
    <property type="match status" value="1"/>
</dbReference>
<comment type="subcellular location">
    <subcellularLocation>
        <location evidence="2">Gas vesicle</location>
    </subcellularLocation>
</comment>
<evidence type="ECO:0000313" key="5">
    <source>
        <dbReference type="Proteomes" id="UP000002785"/>
    </source>
</evidence>
<name>B5I0F3_STRX2</name>
<keyword evidence="5" id="KW-1185">Reference proteome</keyword>
<dbReference type="eggNOG" id="COG0154">
    <property type="taxonomic scope" value="Bacteria"/>
</dbReference>
<dbReference type="Proteomes" id="UP000002785">
    <property type="component" value="Chromosome"/>
</dbReference>
<organism evidence="4 5">
    <name type="scientific">Streptomyces sviceus (strain ATCC 29083 / DSM 924 / JCM 4929 / NBRC 13980 / NCIMB 11184 / NRRL 5439 / UC 5370)</name>
    <dbReference type="NCBI Taxonomy" id="463191"/>
    <lineage>
        <taxon>Bacteria</taxon>
        <taxon>Bacillati</taxon>
        <taxon>Actinomycetota</taxon>
        <taxon>Actinomycetes</taxon>
        <taxon>Kitasatosporales</taxon>
        <taxon>Streptomycetaceae</taxon>
        <taxon>Streptomyces</taxon>
    </lineage>
</organism>
<dbReference type="OrthoDB" id="4864106at2"/>
<dbReference type="EMBL" id="CM000951">
    <property type="protein sequence ID" value="EDY58558.1"/>
    <property type="molecule type" value="Genomic_DNA"/>
</dbReference>
<dbReference type="PANTHER" id="PTHR36852:SF1">
    <property type="entry name" value="PROTEIN GVPL 2"/>
    <property type="match status" value="1"/>
</dbReference>
<proteinExistence type="inferred from homology"/>
<evidence type="ECO:0000256" key="2">
    <source>
        <dbReference type="ARBA" id="ARBA00035108"/>
    </source>
</evidence>
<evidence type="ECO:0000256" key="3">
    <source>
        <dbReference type="ARBA" id="ARBA00035643"/>
    </source>
</evidence>
<dbReference type="RefSeq" id="WP_007385862.1">
    <property type="nucleotide sequence ID" value="NZ_CM000951.1"/>
</dbReference>
<dbReference type="HOGENOM" id="CLU_065736_3_1_11"/>
<comment type="similarity">
    <text evidence="3">Belongs to the gas vesicle GvpF/GvpL family.</text>
</comment>
<dbReference type="GO" id="GO:0031412">
    <property type="term" value="P:gas vesicle organization"/>
    <property type="evidence" value="ECO:0007669"/>
    <property type="project" value="InterPro"/>
</dbReference>
<dbReference type="GO" id="GO:0031411">
    <property type="term" value="C:gas vesicle"/>
    <property type="evidence" value="ECO:0007669"/>
    <property type="project" value="UniProtKB-SubCell"/>
</dbReference>
<accession>B5I0F3</accession>
<sequence>MSTYVYGITAASHPALSEDLVGVGNPALPVRVLKEGELAAIVSDSPEGLRPKRRDLLAHQNVLSEAGADGCILPMRFGSVAPDDGTVTGVLAERQEHYKERLGTLDGKVEYNVKATHDEEAVLHRVMSDNSEVRAMTEANRQAGGGSYEDRLRLGEMVVAAVKAREAEDADVVQRTLEPLADAISVGPESSGWLANVSFLVERDGAASFLEAVDELRKAHPHLDLRVNGPLPPYSFVEPGPAEPAGTTVGIDHAEE</sequence>